<dbReference type="InterPro" id="IPR036388">
    <property type="entry name" value="WH-like_DNA-bd_sf"/>
</dbReference>
<accession>A0ABV3Q450</accession>
<dbReference type="InterPro" id="IPR013324">
    <property type="entry name" value="RNA_pol_sigma_r3/r4-like"/>
</dbReference>
<keyword evidence="1" id="KW-1133">Transmembrane helix</keyword>
<dbReference type="SUPFAM" id="SSF88659">
    <property type="entry name" value="Sigma3 and sigma4 domains of RNA polymerase sigma factors"/>
    <property type="match status" value="1"/>
</dbReference>
<keyword evidence="3" id="KW-1185">Reference proteome</keyword>
<dbReference type="Gene3D" id="1.10.10.10">
    <property type="entry name" value="Winged helix-like DNA-binding domain superfamily/Winged helix DNA-binding domain"/>
    <property type="match status" value="1"/>
</dbReference>
<keyword evidence="1" id="KW-0472">Membrane</keyword>
<protein>
    <recommendedName>
        <fullName evidence="4">RNA polymerase sigma factor 70 region 4 type 2 domain-containing protein</fullName>
    </recommendedName>
</protein>
<gene>
    <name evidence="2" type="ORF">AB1471_09405</name>
</gene>
<dbReference type="EMBL" id="JBFMIA010000006">
    <property type="protein sequence ID" value="MEW9502016.1"/>
    <property type="molecule type" value="Genomic_DNA"/>
</dbReference>
<sequence>MDGNRPTQQSKEEIWYESVEFIEQHVPRIEHFFIQLGTSKEDIPQLVCAVFEKYKQQSTDSTKAPSIDHFYQIAFAVHKKEEETRELEQEGRIHEERLFVYAEDQQLHDAIQLLPLNERAIIILTFFHSLNEIEISKVVSLSCEEITSELKVSWRKLTKILSDQEGADLTEEQVGKWMSFLDASYSKMQLISSPNAINEQLNKEHQPSVQQVKKYQSKFFWLAVAAPIVLTVGLAFLIPTGEQEAAGEGDGRGTEEENIEEGLAALDQAFEARLPQLAEDLGLSVEELNELTFVIDQKMWLEDVKEMIESEEALEVRGHFADFDLDAYAEDILAQLVPPLEFLSFEYNETKKYTDDITLADSDLLAYNYLYRINGLSGVYNQKLNEYQIEFGELKGQPFTDESLPKEIEGFLDKIHQNGFVYTFITSTETFEVKLGGEYFNNQISVLDPLYQNYLQDRPSLPFVIGEDMQMSYSDATETLIKAEQWLKDIEKGTSENMWNEIRLMPVFNELAMQHRELLTRFILGSFKDPVFQEGLLRQEVKQAWETVIKTENADEYETTSIVNEHYEKLAETDFTEIRDWYDRNKVVETTYDSQAWYDPFQNFTIPLENEVSDIFTQYQQENDVEILKQLSAHEVVQFYLHAIFLGDIGTAFSLLADTEDRPSEEQFIAEIERESLYTQDFSELGHVSINYEDEEYLLVSVGFVSGYIFQIMISDEGEVYKVVYDQGHFLE</sequence>
<evidence type="ECO:0008006" key="4">
    <source>
        <dbReference type="Google" id="ProtNLM"/>
    </source>
</evidence>
<evidence type="ECO:0000313" key="2">
    <source>
        <dbReference type="EMBL" id="MEW9502016.1"/>
    </source>
</evidence>
<dbReference type="Proteomes" id="UP001556040">
    <property type="component" value="Unassembled WGS sequence"/>
</dbReference>
<organism evidence="2 3">
    <name type="scientific">Jeotgalibacillus marinus</name>
    <dbReference type="NCBI Taxonomy" id="86667"/>
    <lineage>
        <taxon>Bacteria</taxon>
        <taxon>Bacillati</taxon>
        <taxon>Bacillota</taxon>
        <taxon>Bacilli</taxon>
        <taxon>Bacillales</taxon>
        <taxon>Caryophanaceae</taxon>
        <taxon>Jeotgalibacillus</taxon>
    </lineage>
</organism>
<keyword evidence="1" id="KW-0812">Transmembrane</keyword>
<comment type="caution">
    <text evidence="2">The sequence shown here is derived from an EMBL/GenBank/DDBJ whole genome shotgun (WGS) entry which is preliminary data.</text>
</comment>
<evidence type="ECO:0000256" key="1">
    <source>
        <dbReference type="SAM" id="Phobius"/>
    </source>
</evidence>
<evidence type="ECO:0000313" key="3">
    <source>
        <dbReference type="Proteomes" id="UP001556040"/>
    </source>
</evidence>
<reference evidence="2 3" key="1">
    <citation type="journal article" date="1979" name="Int. J. Syst. Evol. Microbiol.">
        <title>Bacillus globisporus subsp. marinus subsp. nov.</title>
        <authorList>
            <person name="Liu H."/>
        </authorList>
    </citation>
    <scope>NUCLEOTIDE SEQUENCE [LARGE SCALE GENOMIC DNA]</scope>
    <source>
        <strain evidence="2 3">DSM 1297</strain>
    </source>
</reference>
<name>A0ABV3Q450_9BACL</name>
<feature type="transmembrane region" description="Helical" evidence="1">
    <location>
        <begin position="219"/>
        <end position="238"/>
    </location>
</feature>
<dbReference type="RefSeq" id="WP_367779500.1">
    <property type="nucleotide sequence ID" value="NZ_JBFMIA010000006.1"/>
</dbReference>
<proteinExistence type="predicted"/>